<dbReference type="STRING" id="485916.Dtox_3436"/>
<reference evidence="1 2" key="1">
    <citation type="journal article" date="2009" name="Stand. Genomic Sci.">
        <title>Complete genome sequence of Desulfotomaculum acetoxidans type strain (5575).</title>
        <authorList>
            <person name="Spring S."/>
            <person name="Lapidus A."/>
            <person name="Schroder M."/>
            <person name="Gleim D."/>
            <person name="Sims D."/>
            <person name="Meincke L."/>
            <person name="Glavina Del Rio T."/>
            <person name="Tice H."/>
            <person name="Copeland A."/>
            <person name="Cheng J.F."/>
            <person name="Lucas S."/>
            <person name="Chen F."/>
            <person name="Nolan M."/>
            <person name="Bruce D."/>
            <person name="Goodwin L."/>
            <person name="Pitluck S."/>
            <person name="Ivanova N."/>
            <person name="Mavromatis K."/>
            <person name="Mikhailova N."/>
            <person name="Pati A."/>
            <person name="Chen A."/>
            <person name="Palaniappan K."/>
            <person name="Land M."/>
            <person name="Hauser L."/>
            <person name="Chang Y.J."/>
            <person name="Jeffries C.D."/>
            <person name="Chain P."/>
            <person name="Saunders E."/>
            <person name="Brettin T."/>
            <person name="Detter J.C."/>
            <person name="Goker M."/>
            <person name="Bristow J."/>
            <person name="Eisen J.A."/>
            <person name="Markowitz V."/>
            <person name="Hugenholtz P."/>
            <person name="Kyrpides N.C."/>
            <person name="Klenk H.P."/>
            <person name="Han C."/>
        </authorList>
    </citation>
    <scope>NUCLEOTIDE SEQUENCE [LARGE SCALE GENOMIC DNA]</scope>
    <source>
        <strain evidence="2">ATCC 49208 / DSM 771 / VKM B-1644</strain>
    </source>
</reference>
<evidence type="ECO:0000313" key="1">
    <source>
        <dbReference type="EMBL" id="ACV64159.1"/>
    </source>
</evidence>
<dbReference type="eggNOG" id="ENOG5032ZHX">
    <property type="taxonomic scope" value="Bacteria"/>
</dbReference>
<proteinExistence type="predicted"/>
<protein>
    <submittedName>
        <fullName evidence="1">C_GCAxxG_C_C family protein</fullName>
    </submittedName>
</protein>
<sequence>MDDLLFRLLQLTHQGYCCSQILVILALETQEKNNADLVRSMAGLCNGIGSSGLTCGALSGGACVLALYAGKGADNERQDERFMLMTEELTEWFKEEIGQKYGGINCDQITGAGTGREPDLSRCGNIVADTYIKISQILAANDIDMSTGRNE</sequence>
<evidence type="ECO:0000313" key="2">
    <source>
        <dbReference type="Proteomes" id="UP000002217"/>
    </source>
</evidence>
<keyword evidence="2" id="KW-1185">Reference proteome</keyword>
<dbReference type="OrthoDB" id="163426at2"/>
<dbReference type="KEGG" id="dae:Dtox_3436"/>
<dbReference type="Proteomes" id="UP000002217">
    <property type="component" value="Chromosome"/>
</dbReference>
<dbReference type="AlphaFoldDB" id="C8W6Q0"/>
<name>C8W6Q0_DESAS</name>
<dbReference type="NCBIfam" id="NF045669">
    <property type="entry name" value="DVU1555_fam_CGA"/>
    <property type="match status" value="1"/>
</dbReference>
<gene>
    <name evidence="1" type="ordered locus">Dtox_3436</name>
</gene>
<dbReference type="SUPFAM" id="SSF48695">
    <property type="entry name" value="Multiheme cytochromes"/>
    <property type="match status" value="1"/>
</dbReference>
<accession>C8W6Q0</accession>
<dbReference type="EMBL" id="CP001720">
    <property type="protein sequence ID" value="ACV64159.1"/>
    <property type="molecule type" value="Genomic_DNA"/>
</dbReference>
<dbReference type="HOGENOM" id="CLU_091283_4_0_9"/>
<dbReference type="NCBIfam" id="TIGR01909">
    <property type="entry name" value="C_GCAxxG_C_C"/>
    <property type="match status" value="1"/>
</dbReference>
<dbReference type="RefSeq" id="WP_015758849.1">
    <property type="nucleotide sequence ID" value="NC_013216.1"/>
</dbReference>
<organism evidence="1 2">
    <name type="scientific">Desulfofarcimen acetoxidans (strain ATCC 49208 / DSM 771 / KCTC 5769 / VKM B-1644 / 5575)</name>
    <name type="common">Desulfotomaculum acetoxidans</name>
    <dbReference type="NCBI Taxonomy" id="485916"/>
    <lineage>
        <taxon>Bacteria</taxon>
        <taxon>Bacillati</taxon>
        <taxon>Bacillota</taxon>
        <taxon>Clostridia</taxon>
        <taxon>Eubacteriales</taxon>
        <taxon>Peptococcaceae</taxon>
        <taxon>Desulfofarcimen</taxon>
    </lineage>
</organism>
<dbReference type="InterPro" id="IPR036280">
    <property type="entry name" value="Multihaem_cyt_sf"/>
</dbReference>
<dbReference type="Pfam" id="PF09719">
    <property type="entry name" value="C_GCAxxG_C_C"/>
    <property type="match status" value="1"/>
</dbReference>
<dbReference type="InterPro" id="IPR010181">
    <property type="entry name" value="CGCAxxGCC_motif"/>
</dbReference>